<feature type="non-terminal residue" evidence="5">
    <location>
        <position position="1"/>
    </location>
</feature>
<comment type="similarity">
    <text evidence="1 4">Belongs to the short-chain dehydrogenases/reductases (SDR) family.</text>
</comment>
<keyword evidence="6" id="KW-1185">Reference proteome</keyword>
<dbReference type="PANTHER" id="PTHR43180">
    <property type="entry name" value="3-OXOACYL-(ACYL-CARRIER-PROTEIN) REDUCTASE (AFU_ORTHOLOGUE AFUA_6G11210)"/>
    <property type="match status" value="1"/>
</dbReference>
<sequence>MSCLNQDVMDGLVTSVDWTKGQTAAATDVFLNAMRVANSDSLLDSIGTQMTVAAKVFTVTGGASGMGLAACRLLAQKGARAISIGDFNDKNFENVKQELNGINPDTAVETTQLDVSNSAQVAAWIDGVVTKFGALDDSLNAAGVPQRPPQSSGPSVLEETDESWRRTMAVNIDGVFYCCREQVRAMMTLPSAPRSIVNIASMGSFLHSGMMYGYGTSKSGVVHLSANLAQNLRPFNIHVNTVCPGATDTPMLDTFIPPSVR</sequence>
<dbReference type="Pfam" id="PF00106">
    <property type="entry name" value="adh_short"/>
    <property type="match status" value="1"/>
</dbReference>
<keyword evidence="3" id="KW-0560">Oxidoreductase</keyword>
<dbReference type="CDD" id="cd05233">
    <property type="entry name" value="SDR_c"/>
    <property type="match status" value="1"/>
</dbReference>
<evidence type="ECO:0000313" key="6">
    <source>
        <dbReference type="Proteomes" id="UP000258309"/>
    </source>
</evidence>
<dbReference type="OMA" id="NAMRVAN"/>
<dbReference type="Proteomes" id="UP000258309">
    <property type="component" value="Unassembled WGS sequence"/>
</dbReference>
<dbReference type="PROSITE" id="PS00061">
    <property type="entry name" value="ADH_SHORT"/>
    <property type="match status" value="1"/>
</dbReference>
<dbReference type="InterPro" id="IPR002347">
    <property type="entry name" value="SDR_fam"/>
</dbReference>
<accession>A0A3E2GVU2</accession>
<organism evidence="5 6">
    <name type="scientific">Scytalidium lignicola</name>
    <name type="common">Hyphomycete</name>
    <dbReference type="NCBI Taxonomy" id="5539"/>
    <lineage>
        <taxon>Eukaryota</taxon>
        <taxon>Fungi</taxon>
        <taxon>Dikarya</taxon>
        <taxon>Ascomycota</taxon>
        <taxon>Pezizomycotina</taxon>
        <taxon>Leotiomycetes</taxon>
        <taxon>Leotiomycetes incertae sedis</taxon>
        <taxon>Scytalidium</taxon>
    </lineage>
</organism>
<dbReference type="GO" id="GO:0016491">
    <property type="term" value="F:oxidoreductase activity"/>
    <property type="evidence" value="ECO:0007669"/>
    <property type="project" value="UniProtKB-KW"/>
</dbReference>
<evidence type="ECO:0000313" key="5">
    <source>
        <dbReference type="EMBL" id="RFU25241.1"/>
    </source>
</evidence>
<proteinExistence type="inferred from homology"/>
<dbReference type="InterPro" id="IPR036291">
    <property type="entry name" value="NAD(P)-bd_dom_sf"/>
</dbReference>
<keyword evidence="2" id="KW-0521">NADP</keyword>
<dbReference type="PRINTS" id="PR00081">
    <property type="entry name" value="GDHRDH"/>
</dbReference>
<evidence type="ECO:0000256" key="1">
    <source>
        <dbReference type="ARBA" id="ARBA00006484"/>
    </source>
</evidence>
<dbReference type="EMBL" id="NCSJ02000350">
    <property type="protein sequence ID" value="RFU25241.1"/>
    <property type="molecule type" value="Genomic_DNA"/>
</dbReference>
<feature type="non-terminal residue" evidence="5">
    <location>
        <position position="261"/>
    </location>
</feature>
<protein>
    <submittedName>
        <fullName evidence="5">Uncharacterized protein</fullName>
    </submittedName>
</protein>
<dbReference type="AlphaFoldDB" id="A0A3E2GVU2"/>
<evidence type="ECO:0000256" key="3">
    <source>
        <dbReference type="ARBA" id="ARBA00023002"/>
    </source>
</evidence>
<gene>
    <name evidence="5" type="ORF">B7463_g11105</name>
</gene>
<dbReference type="InterPro" id="IPR020904">
    <property type="entry name" value="Sc_DH/Rdtase_CS"/>
</dbReference>
<dbReference type="SUPFAM" id="SSF51735">
    <property type="entry name" value="NAD(P)-binding Rossmann-fold domains"/>
    <property type="match status" value="1"/>
</dbReference>
<dbReference type="PRINTS" id="PR00080">
    <property type="entry name" value="SDRFAMILY"/>
</dbReference>
<evidence type="ECO:0000256" key="2">
    <source>
        <dbReference type="ARBA" id="ARBA00022857"/>
    </source>
</evidence>
<evidence type="ECO:0000256" key="4">
    <source>
        <dbReference type="RuleBase" id="RU000363"/>
    </source>
</evidence>
<dbReference type="Gene3D" id="3.40.50.720">
    <property type="entry name" value="NAD(P)-binding Rossmann-like Domain"/>
    <property type="match status" value="1"/>
</dbReference>
<name>A0A3E2GVU2_SCYLI</name>
<comment type="caution">
    <text evidence="5">The sequence shown here is derived from an EMBL/GenBank/DDBJ whole genome shotgun (WGS) entry which is preliminary data.</text>
</comment>
<reference evidence="5 6" key="1">
    <citation type="submission" date="2018-05" db="EMBL/GenBank/DDBJ databases">
        <title>Draft genome sequence of Scytalidium lignicola DSM 105466, a ubiquitous saprotrophic fungus.</title>
        <authorList>
            <person name="Buettner E."/>
            <person name="Gebauer A.M."/>
            <person name="Hofrichter M."/>
            <person name="Liers C."/>
            <person name="Kellner H."/>
        </authorList>
    </citation>
    <scope>NUCLEOTIDE SEQUENCE [LARGE SCALE GENOMIC DNA]</scope>
    <source>
        <strain evidence="5 6">DSM 105466</strain>
    </source>
</reference>
<dbReference type="PANTHER" id="PTHR43180:SF63">
    <property type="entry name" value="DEHYDROGENASE_REDUCTASE FAMILY PROTEIN, PUTATIVE (AFU_ORTHOLOGUE AFUA_6G03520)-RELATED"/>
    <property type="match status" value="1"/>
</dbReference>
<dbReference type="OrthoDB" id="1669814at2759"/>
<dbReference type="STRING" id="5539.A0A3E2GVU2"/>